<feature type="domain" description="Rhodanese" evidence="2">
    <location>
        <begin position="25"/>
        <end position="111"/>
    </location>
</feature>
<dbReference type="RefSeq" id="WP_113890384.1">
    <property type="nucleotide sequence ID" value="NZ_QNRK01000018.1"/>
</dbReference>
<dbReference type="OrthoDB" id="9807812at2"/>
<dbReference type="Pfam" id="PF00581">
    <property type="entry name" value="Rhodanese"/>
    <property type="match status" value="1"/>
</dbReference>
<evidence type="ECO:0000259" key="2">
    <source>
        <dbReference type="PROSITE" id="PS50206"/>
    </source>
</evidence>
<dbReference type="Gene3D" id="3.40.250.10">
    <property type="entry name" value="Rhodanese-like domain"/>
    <property type="match status" value="1"/>
</dbReference>
<organism evidence="3 4">
    <name type="scientific">Roseiarcus fermentans</name>
    <dbReference type="NCBI Taxonomy" id="1473586"/>
    <lineage>
        <taxon>Bacteria</taxon>
        <taxon>Pseudomonadati</taxon>
        <taxon>Pseudomonadota</taxon>
        <taxon>Alphaproteobacteria</taxon>
        <taxon>Hyphomicrobiales</taxon>
        <taxon>Roseiarcaceae</taxon>
        <taxon>Roseiarcus</taxon>
    </lineage>
</organism>
<gene>
    <name evidence="3" type="ORF">DFR50_11840</name>
</gene>
<sequence length="111" mass="11719">MFGKLFSRAPDPAELGFDAFAEAVRDSAVTVVDVREPHEFAAGHIPGAVNLPLSRFDPGKLPNGKPVALICQAGGRSRNALNQAQAAGREDVRHYPGGMSQWRSHGGAVTA</sequence>
<dbReference type="PANTHER" id="PTHR44086:SF10">
    <property type="entry name" value="THIOSULFATE SULFURTRANSFERASE_RHODANESE-LIKE DOMAIN-CONTAINING PROTEIN 3"/>
    <property type="match status" value="1"/>
</dbReference>
<evidence type="ECO:0000313" key="3">
    <source>
        <dbReference type="EMBL" id="RBP10554.1"/>
    </source>
</evidence>
<dbReference type="PANTHER" id="PTHR44086">
    <property type="entry name" value="THIOSULFATE SULFURTRANSFERASE RDL2, MITOCHONDRIAL-RELATED"/>
    <property type="match status" value="1"/>
</dbReference>
<comment type="caution">
    <text evidence="3">The sequence shown here is derived from an EMBL/GenBank/DDBJ whole genome shotgun (WGS) entry which is preliminary data.</text>
</comment>
<dbReference type="CDD" id="cd00158">
    <property type="entry name" value="RHOD"/>
    <property type="match status" value="1"/>
</dbReference>
<feature type="region of interest" description="Disordered" evidence="1">
    <location>
        <begin position="85"/>
        <end position="111"/>
    </location>
</feature>
<accession>A0A366F7D7</accession>
<keyword evidence="3" id="KW-0808">Transferase</keyword>
<dbReference type="SMART" id="SM00450">
    <property type="entry name" value="RHOD"/>
    <property type="match status" value="1"/>
</dbReference>
<dbReference type="SUPFAM" id="SSF52821">
    <property type="entry name" value="Rhodanese/Cell cycle control phosphatase"/>
    <property type="match status" value="1"/>
</dbReference>
<dbReference type="PROSITE" id="PS00380">
    <property type="entry name" value="RHODANESE_1"/>
    <property type="match status" value="1"/>
</dbReference>
<evidence type="ECO:0000256" key="1">
    <source>
        <dbReference type="SAM" id="MobiDB-lite"/>
    </source>
</evidence>
<dbReference type="PROSITE" id="PS50206">
    <property type="entry name" value="RHODANESE_3"/>
    <property type="match status" value="1"/>
</dbReference>
<name>A0A366F7D7_9HYPH</name>
<dbReference type="InterPro" id="IPR001763">
    <property type="entry name" value="Rhodanese-like_dom"/>
</dbReference>
<reference evidence="3 4" key="1">
    <citation type="submission" date="2018-06" db="EMBL/GenBank/DDBJ databases">
        <title>Genomic Encyclopedia of Type Strains, Phase IV (KMG-IV): sequencing the most valuable type-strain genomes for metagenomic binning, comparative biology and taxonomic classification.</title>
        <authorList>
            <person name="Goeker M."/>
        </authorList>
    </citation>
    <scope>NUCLEOTIDE SEQUENCE [LARGE SCALE GENOMIC DNA]</scope>
    <source>
        <strain evidence="3 4">DSM 24875</strain>
    </source>
</reference>
<dbReference type="InterPro" id="IPR001307">
    <property type="entry name" value="Thiosulphate_STrfase_CS"/>
</dbReference>
<dbReference type="Proteomes" id="UP000253529">
    <property type="component" value="Unassembled WGS sequence"/>
</dbReference>
<evidence type="ECO:0000313" key="4">
    <source>
        <dbReference type="Proteomes" id="UP000253529"/>
    </source>
</evidence>
<dbReference type="AlphaFoldDB" id="A0A366F7D7"/>
<dbReference type="InterPro" id="IPR036873">
    <property type="entry name" value="Rhodanese-like_dom_sf"/>
</dbReference>
<keyword evidence="4" id="KW-1185">Reference proteome</keyword>
<dbReference type="EMBL" id="QNRK01000018">
    <property type="protein sequence ID" value="RBP10554.1"/>
    <property type="molecule type" value="Genomic_DNA"/>
</dbReference>
<protein>
    <submittedName>
        <fullName evidence="3">Rhodanese-related sulfurtransferase</fullName>
    </submittedName>
</protein>
<dbReference type="GO" id="GO:0004792">
    <property type="term" value="F:thiosulfate-cyanide sulfurtransferase activity"/>
    <property type="evidence" value="ECO:0007669"/>
    <property type="project" value="InterPro"/>
</dbReference>
<proteinExistence type="predicted"/>